<organism evidence="3 4">
    <name type="scientific">Trypanosoma theileri</name>
    <dbReference type="NCBI Taxonomy" id="67003"/>
    <lineage>
        <taxon>Eukaryota</taxon>
        <taxon>Discoba</taxon>
        <taxon>Euglenozoa</taxon>
        <taxon>Kinetoplastea</taxon>
        <taxon>Metakinetoplastina</taxon>
        <taxon>Trypanosomatida</taxon>
        <taxon>Trypanosomatidae</taxon>
        <taxon>Trypanosoma</taxon>
    </lineage>
</organism>
<feature type="region of interest" description="Disordered" evidence="2">
    <location>
        <begin position="1"/>
        <end position="30"/>
    </location>
</feature>
<evidence type="ECO:0000256" key="2">
    <source>
        <dbReference type="SAM" id="MobiDB-lite"/>
    </source>
</evidence>
<feature type="compositionally biased region" description="Acidic residues" evidence="2">
    <location>
        <begin position="477"/>
        <end position="488"/>
    </location>
</feature>
<evidence type="ECO:0000313" key="4">
    <source>
        <dbReference type="Proteomes" id="UP000192257"/>
    </source>
</evidence>
<dbReference type="Proteomes" id="UP000192257">
    <property type="component" value="Unassembled WGS sequence"/>
</dbReference>
<keyword evidence="4" id="KW-1185">Reference proteome</keyword>
<comment type="caution">
    <text evidence="3">The sequence shown here is derived from an EMBL/GenBank/DDBJ whole genome shotgun (WGS) entry which is preliminary data.</text>
</comment>
<reference evidence="3 4" key="1">
    <citation type="submission" date="2017-03" db="EMBL/GenBank/DDBJ databases">
        <title>An alternative strategy for trypanosome survival in the mammalian bloodstream revealed through genome and transcriptome analysis of the ubiquitous bovine parasite Trypanosoma (Megatrypanum) theileri.</title>
        <authorList>
            <person name="Kelly S."/>
            <person name="Ivens A."/>
            <person name="Mott A."/>
            <person name="O'Neill E."/>
            <person name="Emms D."/>
            <person name="Macleod O."/>
            <person name="Voorheis P."/>
            <person name="Matthews J."/>
            <person name="Matthews K."/>
            <person name="Carrington M."/>
        </authorList>
    </citation>
    <scope>NUCLEOTIDE SEQUENCE [LARGE SCALE GENOMIC DNA]</scope>
    <source>
        <strain evidence="3">Edinburgh</strain>
    </source>
</reference>
<feature type="region of interest" description="Disordered" evidence="2">
    <location>
        <begin position="439"/>
        <end position="494"/>
    </location>
</feature>
<keyword evidence="1" id="KW-0175">Coiled coil</keyword>
<proteinExistence type="predicted"/>
<protein>
    <submittedName>
        <fullName evidence="3">Uncharacterized protein</fullName>
    </submittedName>
</protein>
<dbReference type="GeneID" id="39983401"/>
<evidence type="ECO:0000256" key="1">
    <source>
        <dbReference type="SAM" id="Coils"/>
    </source>
</evidence>
<name>A0A1X0P1P3_9TRYP</name>
<dbReference type="OrthoDB" id="247989at2759"/>
<accession>A0A1X0P1P3</accession>
<dbReference type="AlphaFoldDB" id="A0A1X0P1P3"/>
<dbReference type="VEuPathDB" id="TriTrypDB:TM35_000071750"/>
<sequence length="678" mass="78556">MDIVTRQTSPCRGEAKHSHSHAVPKPQSSKTVGVLEGRVRALQQQLDWMSREREEHLDQLEERERLAAAAHAETTQLREALRLQHAETAELRQVAHSEALRVVKREWHTKFEALARSNAGLLHEVQLRDKHIRVLEDKVRTFEKKGDNTDKKCDDNFIVLTAELLQREKLMGEKDALLHAYEVRLEKVEKRIQSLLESKCETESLLAEVIRERDALVFENKRLSTQKQQLQTYFEGFVSHRGRIGESMKYPYRGIYSKDTDDNKIVSNCSIREYQNLVTLLSGHSVANEKRLVVGKMFFWWLLFAYRRKAYLLQKKEQQLLSSEATATMLGEALEKGEACVQWSKMAVAEAHLGREAAEKALDENKKQHEEVEELWTQKEVEMSTIITNLEDQLCGVRQQLHELNKVQGRKKQEQQETIFRMDYEVSKDSLNLTRHSCTSRRHLKQREIKRSHPVTNRETMDKLPSQDEAASSSVEVETEEEEEEIQSEESKDEVKMNAEALSDAIDSFSTLQDGSEAASIIGTLLSLHRQEVETWRGKTLVAQKQAEKAEEEKYTLSMHFQRCIFLYLQTLEEMYANEVSQRANDFLETCLGILGGEKSSDSAIHPPTQGANEFTEWENKKLFMMKIWSKWRLQVETSRNVKVMEKAMQTVSSLMEQHEQLKLITQRAMLRIKELEG</sequence>
<feature type="compositionally biased region" description="Low complexity" evidence="2">
    <location>
        <begin position="467"/>
        <end position="476"/>
    </location>
</feature>
<feature type="compositionally biased region" description="Polar residues" evidence="2">
    <location>
        <begin position="1"/>
        <end position="10"/>
    </location>
</feature>
<gene>
    <name evidence="3" type="ORF">TM35_000071750</name>
</gene>
<evidence type="ECO:0000313" key="3">
    <source>
        <dbReference type="EMBL" id="ORC90751.1"/>
    </source>
</evidence>
<dbReference type="EMBL" id="NBCO01000007">
    <property type="protein sequence ID" value="ORC90751.1"/>
    <property type="molecule type" value="Genomic_DNA"/>
</dbReference>
<dbReference type="RefSeq" id="XP_028884817.1">
    <property type="nucleotide sequence ID" value="XM_029023621.1"/>
</dbReference>
<feature type="coiled-coil region" evidence="1">
    <location>
        <begin position="355"/>
        <end position="417"/>
    </location>
</feature>